<keyword evidence="2" id="KW-1185">Reference proteome</keyword>
<reference evidence="1 2" key="1">
    <citation type="journal article" date="2020" name="Cell">
        <title>Large-Scale Comparative Analyses of Tick Genomes Elucidate Their Genetic Diversity and Vector Capacities.</title>
        <authorList>
            <consortium name="Tick Genome and Microbiome Consortium (TIGMIC)"/>
            <person name="Jia N."/>
            <person name="Wang J."/>
            <person name="Shi W."/>
            <person name="Du L."/>
            <person name="Sun Y."/>
            <person name="Zhan W."/>
            <person name="Jiang J.F."/>
            <person name="Wang Q."/>
            <person name="Zhang B."/>
            <person name="Ji P."/>
            <person name="Bell-Sakyi L."/>
            <person name="Cui X.M."/>
            <person name="Yuan T.T."/>
            <person name="Jiang B.G."/>
            <person name="Yang W.F."/>
            <person name="Lam T.T."/>
            <person name="Chang Q.C."/>
            <person name="Ding S.J."/>
            <person name="Wang X.J."/>
            <person name="Zhu J.G."/>
            <person name="Ruan X.D."/>
            <person name="Zhao L."/>
            <person name="Wei J.T."/>
            <person name="Ye R.Z."/>
            <person name="Que T.C."/>
            <person name="Du C.H."/>
            <person name="Zhou Y.H."/>
            <person name="Cheng J.X."/>
            <person name="Dai P.F."/>
            <person name="Guo W.B."/>
            <person name="Han X.H."/>
            <person name="Huang E.J."/>
            <person name="Li L.F."/>
            <person name="Wei W."/>
            <person name="Gao Y.C."/>
            <person name="Liu J.Z."/>
            <person name="Shao H.Z."/>
            <person name="Wang X."/>
            <person name="Wang C.C."/>
            <person name="Yang T.C."/>
            <person name="Huo Q.B."/>
            <person name="Li W."/>
            <person name="Chen H.Y."/>
            <person name="Chen S.E."/>
            <person name="Zhou L.G."/>
            <person name="Ni X.B."/>
            <person name="Tian J.H."/>
            <person name="Sheng Y."/>
            <person name="Liu T."/>
            <person name="Pan Y.S."/>
            <person name="Xia L.Y."/>
            <person name="Li J."/>
            <person name="Zhao F."/>
            <person name="Cao W.C."/>
        </authorList>
    </citation>
    <scope>NUCLEOTIDE SEQUENCE [LARGE SCALE GENOMIC DNA]</scope>
    <source>
        <strain evidence="1">Iper-2018</strain>
    </source>
</reference>
<name>A0AC60PRY1_IXOPE</name>
<dbReference type="Proteomes" id="UP000805193">
    <property type="component" value="Unassembled WGS sequence"/>
</dbReference>
<accession>A0AC60PRY1</accession>
<evidence type="ECO:0000313" key="1">
    <source>
        <dbReference type="EMBL" id="KAG0423800.1"/>
    </source>
</evidence>
<protein>
    <submittedName>
        <fullName evidence="1">Uncharacterized protein</fullName>
    </submittedName>
</protein>
<feature type="non-terminal residue" evidence="1">
    <location>
        <position position="1"/>
    </location>
</feature>
<proteinExistence type="predicted"/>
<gene>
    <name evidence="1" type="ORF">HPB47_000444</name>
</gene>
<dbReference type="EMBL" id="JABSTQ010010054">
    <property type="protein sequence ID" value="KAG0423800.1"/>
    <property type="molecule type" value="Genomic_DNA"/>
</dbReference>
<evidence type="ECO:0000313" key="2">
    <source>
        <dbReference type="Proteomes" id="UP000805193"/>
    </source>
</evidence>
<organism evidence="1 2">
    <name type="scientific">Ixodes persulcatus</name>
    <name type="common">Taiga tick</name>
    <dbReference type="NCBI Taxonomy" id="34615"/>
    <lineage>
        <taxon>Eukaryota</taxon>
        <taxon>Metazoa</taxon>
        <taxon>Ecdysozoa</taxon>
        <taxon>Arthropoda</taxon>
        <taxon>Chelicerata</taxon>
        <taxon>Arachnida</taxon>
        <taxon>Acari</taxon>
        <taxon>Parasitiformes</taxon>
        <taxon>Ixodida</taxon>
        <taxon>Ixodoidea</taxon>
        <taxon>Ixodidae</taxon>
        <taxon>Ixodinae</taxon>
        <taxon>Ixodes</taxon>
    </lineage>
</organism>
<sequence length="301" mass="32575">HVRLTPVQALLGKGVSRILDDPLLGSLVSDGGVHCIGVEQIISSNCDLLSKTQKTIGLCITTEQQLTTLQNVINTHLKSVKNLLQQSQLKTRINEITRLFNSLHQNRVKCEVDLNDFVQKVSTGQITSTTHAHRIVQSMYTRDVIPLDRLLAHSHTVIGSVVSLIHSVLGHLNLGSILGNLFGGFNIPIGIPCVSCARRETKRPVTADGLGAVFSTDCSAVPTVVGGLFVCLSGSDERCTTVVDVFVDMAQLDVTTTSRPLHDVDVDAIVNDDDITRKVKASPSRLRRDVIVTLTTTSGRC</sequence>
<comment type="caution">
    <text evidence="1">The sequence shown here is derived from an EMBL/GenBank/DDBJ whole genome shotgun (WGS) entry which is preliminary data.</text>
</comment>